<keyword evidence="2" id="KW-1185">Reference proteome</keyword>
<evidence type="ECO:0000313" key="1">
    <source>
        <dbReference type="EMBL" id="MBH8596459.1"/>
    </source>
</evidence>
<feature type="non-terminal residue" evidence="1">
    <location>
        <position position="1"/>
    </location>
</feature>
<comment type="caution">
    <text evidence="1">The sequence shown here is derived from an EMBL/GenBank/DDBJ whole genome shotgun (WGS) entry which is preliminary data.</text>
</comment>
<sequence>DDTPLNLGVVQNGNGLRTLTTQESHGFSRVECQTEKKDLEAEAMLEDLLDENDLPYQTTETYIESERLFQKVYEIGVV</sequence>
<proteinExistence type="predicted"/>
<gene>
    <name evidence="1" type="ORF">I8U20_14290</name>
</gene>
<dbReference type="Proteomes" id="UP000633619">
    <property type="component" value="Unassembled WGS sequence"/>
</dbReference>
<dbReference type="AlphaFoldDB" id="A0A8I1DFS8"/>
<name>A0A8I1DFS8_THEIN</name>
<reference evidence="1 2" key="1">
    <citation type="submission" date="2020-12" db="EMBL/GenBank/DDBJ databases">
        <title>WGS of Thermoactinomyces spp.</title>
        <authorList>
            <person name="Cheng K."/>
        </authorList>
    </citation>
    <scope>NUCLEOTIDE SEQUENCE [LARGE SCALE GENOMIC DNA]</scope>
    <source>
        <strain evidence="2">CICC 10671\DSM 43846</strain>
    </source>
</reference>
<evidence type="ECO:0000313" key="2">
    <source>
        <dbReference type="Proteomes" id="UP000633619"/>
    </source>
</evidence>
<protein>
    <submittedName>
        <fullName evidence="1">Uncharacterized protein</fullName>
    </submittedName>
</protein>
<dbReference type="EMBL" id="JAECVW010000023">
    <property type="protein sequence ID" value="MBH8596459.1"/>
    <property type="molecule type" value="Genomic_DNA"/>
</dbReference>
<accession>A0A8I1DFS8</accession>
<organism evidence="1 2">
    <name type="scientific">Thermoactinomyces intermedius</name>
    <dbReference type="NCBI Taxonomy" id="2024"/>
    <lineage>
        <taxon>Bacteria</taxon>
        <taxon>Bacillati</taxon>
        <taxon>Bacillota</taxon>
        <taxon>Bacilli</taxon>
        <taxon>Bacillales</taxon>
        <taxon>Thermoactinomycetaceae</taxon>
        <taxon>Thermoactinomyces</taxon>
    </lineage>
</organism>